<protein>
    <submittedName>
        <fullName evidence="3">Ldh family oxidoreductase</fullName>
    </submittedName>
</protein>
<evidence type="ECO:0000256" key="1">
    <source>
        <dbReference type="ARBA" id="ARBA00006056"/>
    </source>
</evidence>
<reference evidence="3 4" key="1">
    <citation type="submission" date="2019-03" db="EMBL/GenBank/DDBJ databases">
        <authorList>
            <person name="Dong K."/>
        </authorList>
    </citation>
    <scope>NUCLEOTIDE SEQUENCE [LARGE SCALE GENOMIC DNA]</scope>
    <source>
        <strain evidence="4">dk512</strain>
    </source>
</reference>
<dbReference type="Gene3D" id="3.30.1370.60">
    <property type="entry name" value="Hypothetical oxidoreductase yiak, domain 2"/>
    <property type="match status" value="1"/>
</dbReference>
<keyword evidence="4" id="KW-1185">Reference proteome</keyword>
<dbReference type="PANTHER" id="PTHR11091">
    <property type="entry name" value="OXIDOREDUCTASE-RELATED"/>
    <property type="match status" value="1"/>
</dbReference>
<dbReference type="Gene3D" id="1.10.1530.10">
    <property type="match status" value="1"/>
</dbReference>
<dbReference type="Pfam" id="PF02615">
    <property type="entry name" value="Ldh_2"/>
    <property type="match status" value="1"/>
</dbReference>
<evidence type="ECO:0000256" key="2">
    <source>
        <dbReference type="ARBA" id="ARBA00023002"/>
    </source>
</evidence>
<accession>A0ABX5SVM0</accession>
<name>A0ABX5SVM0_9MICO</name>
<dbReference type="InterPro" id="IPR043143">
    <property type="entry name" value="Mal/L-sulf/L-lact_DH-like_NADP"/>
</dbReference>
<dbReference type="EMBL" id="CP038266">
    <property type="protein sequence ID" value="QBR88879.1"/>
    <property type="molecule type" value="Genomic_DNA"/>
</dbReference>
<dbReference type="PANTHER" id="PTHR11091:SF0">
    <property type="entry name" value="MALATE DEHYDROGENASE"/>
    <property type="match status" value="1"/>
</dbReference>
<dbReference type="InterPro" id="IPR003767">
    <property type="entry name" value="Malate/L-lactate_DH-like"/>
</dbReference>
<evidence type="ECO:0000313" key="4">
    <source>
        <dbReference type="Proteomes" id="UP000295748"/>
    </source>
</evidence>
<dbReference type="Proteomes" id="UP000295748">
    <property type="component" value="Chromosome"/>
</dbReference>
<dbReference type="InterPro" id="IPR043144">
    <property type="entry name" value="Mal/L-sulf/L-lact_DH-like_ah"/>
</dbReference>
<dbReference type="SUPFAM" id="SSF89733">
    <property type="entry name" value="L-sulfolactate dehydrogenase-like"/>
    <property type="match status" value="1"/>
</dbReference>
<proteinExistence type="inferred from homology"/>
<gene>
    <name evidence="3" type="ORF">E4K62_09375</name>
</gene>
<evidence type="ECO:0000313" key="3">
    <source>
        <dbReference type="EMBL" id="QBR88879.1"/>
    </source>
</evidence>
<organism evidence="3 4">
    <name type="scientific">Microbacterium wangchenii</name>
    <dbReference type="NCBI Taxonomy" id="2541726"/>
    <lineage>
        <taxon>Bacteria</taxon>
        <taxon>Bacillati</taxon>
        <taxon>Actinomycetota</taxon>
        <taxon>Actinomycetes</taxon>
        <taxon>Micrococcales</taxon>
        <taxon>Microbacteriaceae</taxon>
        <taxon>Microbacterium</taxon>
    </lineage>
</organism>
<keyword evidence="2" id="KW-0560">Oxidoreductase</keyword>
<sequence length="375" mass="38575">MELSSGTRNNARAREDEDVDVSTGSVILDAESLRKWAHGLLESLGAPEQTAATVSQSLVEADLRGHDSHGVRRIAPYADFIRQGRLDPAAVPSVIEAPAPAVARVDGANAFGQLTARLGAGEAATRAGRYGVGAAVLSRCQHVGRLGEYVERIAEQGLVGFALANADPTVAAWGGRTRLLGTNPLAWAVPAGRGAAPVVVDFATSATAEGKLAVAVANGATIPEGLVLDANGRGTTDPGDFYAGGSLLPFGGHKGYGLGLIADVVGGLLSRTGSASSPSYDGTFGTVLIALDVAAFVDADEFSAEVEALRARVHGSEPADGSQGVLVPGEPEWDTRRQRLATGITIAPGTVEALDRLATEQDLTPLSDLNEENRT</sequence>
<dbReference type="InterPro" id="IPR036111">
    <property type="entry name" value="Mal/L-sulfo/L-lacto_DH-like_sf"/>
</dbReference>
<comment type="similarity">
    <text evidence="1">Belongs to the LDH2/MDH2 oxidoreductase family.</text>
</comment>